<dbReference type="Pfam" id="PF01512">
    <property type="entry name" value="Complex1_51K"/>
    <property type="match status" value="1"/>
</dbReference>
<dbReference type="EC" id="7.-.-.-" evidence="8"/>
<comment type="subunit">
    <text evidence="8">The complex is composed of six subunits: RnfA, RnfB, RnfC, RnfD, RnfE and RnfG.</text>
</comment>
<dbReference type="Pfam" id="PF13375">
    <property type="entry name" value="RnfC_N"/>
    <property type="match status" value="1"/>
</dbReference>
<dbReference type="GO" id="GO:0046872">
    <property type="term" value="F:metal ion binding"/>
    <property type="evidence" value="ECO:0007669"/>
    <property type="project" value="UniProtKB-KW"/>
</dbReference>
<keyword evidence="6 8" id="KW-0408">Iron</keyword>
<feature type="binding site" evidence="8">
    <location>
        <position position="370"/>
    </location>
    <ligand>
        <name>[4Fe-4S] cluster</name>
        <dbReference type="ChEBI" id="CHEBI:49883"/>
        <label>1</label>
    </ligand>
</feature>
<dbReference type="InterPro" id="IPR010208">
    <property type="entry name" value="Ion_transpt_RnfC/RsxC"/>
</dbReference>
<organism evidence="11 12">
    <name type="scientific">Rhodoferax antarcticus ANT.BR</name>
    <dbReference type="NCBI Taxonomy" id="1111071"/>
    <lineage>
        <taxon>Bacteria</taxon>
        <taxon>Pseudomonadati</taxon>
        <taxon>Pseudomonadota</taxon>
        <taxon>Betaproteobacteria</taxon>
        <taxon>Burkholderiales</taxon>
        <taxon>Comamonadaceae</taxon>
        <taxon>Rhodoferax</taxon>
    </lineage>
</organism>
<evidence type="ECO:0000313" key="12">
    <source>
        <dbReference type="Proteomes" id="UP000185911"/>
    </source>
</evidence>
<name>A0A1Q8YFR2_9BURK</name>
<proteinExistence type="inferred from homology"/>
<keyword evidence="12" id="KW-1185">Reference proteome</keyword>
<dbReference type="PROSITE" id="PS00198">
    <property type="entry name" value="4FE4S_FER_1"/>
    <property type="match status" value="1"/>
</dbReference>
<dbReference type="SUPFAM" id="SSF142019">
    <property type="entry name" value="Nqo1 FMN-binding domain-like"/>
    <property type="match status" value="1"/>
</dbReference>
<dbReference type="InterPro" id="IPR026902">
    <property type="entry name" value="RnfC_N"/>
</dbReference>
<comment type="subcellular location">
    <subcellularLocation>
        <location evidence="8">Cell inner membrane</location>
        <topology evidence="8">Peripheral membrane protein</topology>
    </subcellularLocation>
</comment>
<feature type="binding site" evidence="8">
    <location>
        <position position="380"/>
    </location>
    <ligand>
        <name>[4Fe-4S] cluster</name>
        <dbReference type="ChEBI" id="CHEBI:49883"/>
        <label>2</label>
    </ligand>
</feature>
<gene>
    <name evidence="8" type="primary">rnfC</name>
    <name evidence="11" type="ORF">BLL52_1612</name>
</gene>
<dbReference type="PANTHER" id="PTHR43034">
    <property type="entry name" value="ION-TRANSLOCATING OXIDOREDUCTASE COMPLEX SUBUNIT C"/>
    <property type="match status" value="1"/>
</dbReference>
<dbReference type="Pfam" id="PF10531">
    <property type="entry name" value="SLBB"/>
    <property type="match status" value="1"/>
</dbReference>
<evidence type="ECO:0000256" key="7">
    <source>
        <dbReference type="ARBA" id="ARBA00023014"/>
    </source>
</evidence>
<feature type="binding site" evidence="8">
    <location>
        <position position="412"/>
    </location>
    <ligand>
        <name>[4Fe-4S] cluster</name>
        <dbReference type="ChEBI" id="CHEBI:49883"/>
        <label>2</label>
    </ligand>
</feature>
<dbReference type="RefSeq" id="WP_075586034.1">
    <property type="nucleotide sequence ID" value="NZ_MSYM01000011.1"/>
</dbReference>
<evidence type="ECO:0000313" key="11">
    <source>
        <dbReference type="EMBL" id="OLP06866.1"/>
    </source>
</evidence>
<feature type="binding site" evidence="8">
    <location>
        <position position="419"/>
    </location>
    <ligand>
        <name>[4Fe-4S] cluster</name>
        <dbReference type="ChEBI" id="CHEBI:49883"/>
        <label>1</label>
    </ligand>
</feature>
<dbReference type="InterPro" id="IPR011538">
    <property type="entry name" value="Nuo51_FMN-bd"/>
</dbReference>
<dbReference type="InterPro" id="IPR019554">
    <property type="entry name" value="Soluble_ligand-bd"/>
</dbReference>
<dbReference type="HAMAP" id="MF_00461">
    <property type="entry name" value="RsxC_RnfC"/>
    <property type="match status" value="1"/>
</dbReference>
<dbReference type="Gene3D" id="3.40.50.11540">
    <property type="entry name" value="NADH-ubiquinone oxidoreductase 51kDa subunit"/>
    <property type="match status" value="1"/>
</dbReference>
<feature type="binding site" evidence="8">
    <location>
        <position position="415"/>
    </location>
    <ligand>
        <name>[4Fe-4S] cluster</name>
        <dbReference type="ChEBI" id="CHEBI:49883"/>
        <label>2</label>
    </ligand>
</feature>
<keyword evidence="3 8" id="KW-0479">Metal-binding</keyword>
<evidence type="ECO:0000256" key="5">
    <source>
        <dbReference type="ARBA" id="ARBA00022982"/>
    </source>
</evidence>
<evidence type="ECO:0000256" key="3">
    <source>
        <dbReference type="ARBA" id="ARBA00022723"/>
    </source>
</evidence>
<reference evidence="11 12" key="1">
    <citation type="submission" date="2017-01" db="EMBL/GenBank/DDBJ databases">
        <title>Genome sequence of Rhodoferax antarcticus ANT.BR, a psychrophilic purple nonsulfur bacterium from an Antarctic microbial mat.</title>
        <authorList>
            <person name="Baker J."/>
            <person name="Riester C."/>
            <person name="Skinner B."/>
            <person name="Newell A."/>
            <person name="Swingley W."/>
            <person name="Madigan M."/>
            <person name="Jung D."/>
            <person name="Asao M."/>
            <person name="Chen M."/>
            <person name="Loughlin P."/>
            <person name="Pan H."/>
            <person name="Lin S."/>
            <person name="Li N."/>
            <person name="Shaw J."/>
            <person name="Prado M."/>
            <person name="Sherman C."/>
            <person name="Li X."/>
            <person name="Tang J."/>
            <person name="Blankenship R."/>
            <person name="Zhao T."/>
            <person name="Touchman J."/>
            <person name="Sattley M."/>
        </authorList>
    </citation>
    <scope>NUCLEOTIDE SEQUENCE [LARGE SCALE GENOMIC DNA]</scope>
    <source>
        <strain evidence="11 12">ANT.BR</strain>
    </source>
</reference>
<evidence type="ECO:0000256" key="9">
    <source>
        <dbReference type="SAM" id="MobiDB-lite"/>
    </source>
</evidence>
<keyword evidence="7 8" id="KW-0411">Iron-sulfur</keyword>
<dbReference type="PROSITE" id="PS51379">
    <property type="entry name" value="4FE4S_FER_2"/>
    <property type="match status" value="2"/>
</dbReference>
<keyword evidence="1 8" id="KW-0813">Transport</keyword>
<comment type="similarity">
    <text evidence="8">Belongs to the 4Fe4S bacterial-type ferredoxin family. RnfC subfamily.</text>
</comment>
<keyword evidence="8" id="KW-0472">Membrane</keyword>
<keyword evidence="8" id="KW-1003">Cell membrane</keyword>
<dbReference type="InterPro" id="IPR017900">
    <property type="entry name" value="4Fe4S_Fe_S_CS"/>
</dbReference>
<evidence type="ECO:0000256" key="2">
    <source>
        <dbReference type="ARBA" id="ARBA00022485"/>
    </source>
</evidence>
<feature type="domain" description="4Fe-4S ferredoxin-type" evidence="10">
    <location>
        <begin position="359"/>
        <end position="390"/>
    </location>
</feature>
<keyword evidence="8" id="KW-0997">Cell inner membrane</keyword>
<evidence type="ECO:0000256" key="6">
    <source>
        <dbReference type="ARBA" id="ARBA00023004"/>
    </source>
</evidence>
<feature type="binding site" evidence="8">
    <location>
        <position position="409"/>
    </location>
    <ligand>
        <name>[4Fe-4S] cluster</name>
        <dbReference type="ChEBI" id="CHEBI:49883"/>
        <label>2</label>
    </ligand>
</feature>
<dbReference type="InterPro" id="IPR037225">
    <property type="entry name" value="Nuo51_FMN-bd_sf"/>
</dbReference>
<keyword evidence="4 8" id="KW-0677">Repeat</keyword>
<dbReference type="Pfam" id="PF12838">
    <property type="entry name" value="Fer4_7"/>
    <property type="match status" value="1"/>
</dbReference>
<keyword evidence="5 8" id="KW-0249">Electron transport</keyword>
<dbReference type="STRING" id="81479.RA876_02540"/>
<comment type="function">
    <text evidence="8">Part of a membrane-bound complex that couples electron transfer with translocation of ions across the membrane.</text>
</comment>
<dbReference type="PANTHER" id="PTHR43034:SF2">
    <property type="entry name" value="ION-TRANSLOCATING OXIDOREDUCTASE COMPLEX SUBUNIT C"/>
    <property type="match status" value="1"/>
</dbReference>
<dbReference type="GO" id="GO:0022900">
    <property type="term" value="P:electron transport chain"/>
    <property type="evidence" value="ECO:0007669"/>
    <property type="project" value="UniProtKB-UniRule"/>
</dbReference>
<dbReference type="GO" id="GO:0009055">
    <property type="term" value="F:electron transfer activity"/>
    <property type="evidence" value="ECO:0007669"/>
    <property type="project" value="InterPro"/>
</dbReference>
<feature type="domain" description="4Fe-4S ferredoxin-type" evidence="10">
    <location>
        <begin position="400"/>
        <end position="429"/>
    </location>
</feature>
<feature type="binding site" evidence="8">
    <location>
        <position position="373"/>
    </location>
    <ligand>
        <name>[4Fe-4S] cluster</name>
        <dbReference type="ChEBI" id="CHEBI:49883"/>
        <label>1</label>
    </ligand>
</feature>
<dbReference type="Proteomes" id="UP000185911">
    <property type="component" value="Unassembled WGS sequence"/>
</dbReference>
<comment type="caution">
    <text evidence="11">The sequence shown here is derived from an EMBL/GenBank/DDBJ whole genome shotgun (WGS) entry which is preliminary data.</text>
</comment>
<evidence type="ECO:0000259" key="10">
    <source>
        <dbReference type="PROSITE" id="PS51379"/>
    </source>
</evidence>
<comment type="cofactor">
    <cofactor evidence="8">
        <name>[4Fe-4S] cluster</name>
        <dbReference type="ChEBI" id="CHEBI:49883"/>
    </cofactor>
    <text evidence="8">Binds 2 [4Fe-4S] clusters per subunit.</text>
</comment>
<evidence type="ECO:0000256" key="8">
    <source>
        <dbReference type="HAMAP-Rule" id="MF_00461"/>
    </source>
</evidence>
<dbReference type="SUPFAM" id="SSF46548">
    <property type="entry name" value="alpha-helical ferredoxin"/>
    <property type="match status" value="1"/>
</dbReference>
<dbReference type="EMBL" id="MSYM01000011">
    <property type="protein sequence ID" value="OLP06866.1"/>
    <property type="molecule type" value="Genomic_DNA"/>
</dbReference>
<feature type="compositionally biased region" description="Low complexity" evidence="9">
    <location>
        <begin position="478"/>
        <end position="503"/>
    </location>
</feature>
<dbReference type="NCBIfam" id="NF003454">
    <property type="entry name" value="PRK05035.1"/>
    <property type="match status" value="1"/>
</dbReference>
<dbReference type="GO" id="GO:0051539">
    <property type="term" value="F:4 iron, 4 sulfur cluster binding"/>
    <property type="evidence" value="ECO:0007669"/>
    <property type="project" value="UniProtKB-KW"/>
</dbReference>
<dbReference type="NCBIfam" id="TIGR01945">
    <property type="entry name" value="rnfC"/>
    <property type="match status" value="1"/>
</dbReference>
<dbReference type="GO" id="GO:0005886">
    <property type="term" value="C:plasma membrane"/>
    <property type="evidence" value="ECO:0007669"/>
    <property type="project" value="UniProtKB-SubCell"/>
</dbReference>
<accession>A0A1Q8YFR2</accession>
<dbReference type="AlphaFoldDB" id="A0A1Q8YFR2"/>
<evidence type="ECO:0000256" key="4">
    <source>
        <dbReference type="ARBA" id="ARBA00022737"/>
    </source>
</evidence>
<dbReference type="Gene3D" id="3.30.70.3270">
    <property type="match status" value="1"/>
</dbReference>
<keyword evidence="8" id="KW-1278">Translocase</keyword>
<protein>
    <recommendedName>
        <fullName evidence="8">Ion-translocating oxidoreductase complex subunit C</fullName>
        <ecNumber evidence="8">7.-.-.-</ecNumber>
    </recommendedName>
    <alternativeName>
        <fullName evidence="8">Rnf electron transport complex subunit C</fullName>
    </alternativeName>
</protein>
<feature type="binding site" evidence="8">
    <location>
        <position position="376"/>
    </location>
    <ligand>
        <name>[4Fe-4S] cluster</name>
        <dbReference type="ChEBI" id="CHEBI:49883"/>
        <label>1</label>
    </ligand>
</feature>
<keyword evidence="2 8" id="KW-0004">4Fe-4S</keyword>
<dbReference type="InterPro" id="IPR017896">
    <property type="entry name" value="4Fe4S_Fe-S-bd"/>
</dbReference>
<sequence>MVFRVRGGVKLRYNKELTSGQAVVAMPTPRRLYLPLQQHIGAPAIPVVTIGDQVLKGQLVAKAAPGLSAPVHASSSGTVVAIEDHVAPHPSGLQQRTIVIETDGLDRWIDLPPPVTDDFPLQVTPREINSRVAAAGIVGMGGAAFPSAVKLDLKGRHQLDTLLINGAECEPYLTCDDRLMREEAWAVIDGVRIMAYALEVQSVIFAIERNKPEALAAIRGAARREPWIQVMALPTRFPMGSERHLVLACTGRETPARKLTADIGVVVHNVATARAVARTVRSGEPLISRVVTVSGRGVREPSNVKVPLGTLVEDLLAFCGGLHPVPYKLIGGGPMMGAPLPSVRVPVVKGTSGVLALTIKEQNDGPESPCIRCASCVSACPCGLVPVEMAQLVRRGDLQGALAIGLQDCVSCGSCSFICPSHIPLAHYFNFAKGQLGALDRDARRQERIRSLVQARSERTAREAELKKVAAAARKAAKAAAQAPAPAPTSTLALAGGTETSARATEEST</sequence>
<feature type="region of interest" description="Disordered" evidence="9">
    <location>
        <begin position="478"/>
        <end position="509"/>
    </location>
</feature>
<evidence type="ECO:0000256" key="1">
    <source>
        <dbReference type="ARBA" id="ARBA00022448"/>
    </source>
</evidence>